<evidence type="ECO:0000313" key="11">
    <source>
        <dbReference type="EMBL" id="KKN36268.1"/>
    </source>
</evidence>
<sequence length="144" mass="16541">TFIETDQIIIEDVGRSIPEIFAEEGEDKFREYEIFACKKASGLNKIVVSCGGGVVLNNKNIENLKKNCFIVLLQATVEEIYERALQDDLESRPLLNKLNPKVEIKKILNFRKPFYEKSADIIVDTTQKDFISITQEILKKLNFI</sequence>
<dbReference type="SUPFAM" id="SSF52540">
    <property type="entry name" value="P-loop containing nucleoside triphosphate hydrolases"/>
    <property type="match status" value="1"/>
</dbReference>
<dbReference type="PANTHER" id="PTHR21087:SF16">
    <property type="entry name" value="SHIKIMATE KINASE 1, CHLOROPLASTIC"/>
    <property type="match status" value="1"/>
</dbReference>
<accession>A0A0F9T443</accession>
<dbReference type="EMBL" id="LAZR01001977">
    <property type="protein sequence ID" value="KKN36268.1"/>
    <property type="molecule type" value="Genomic_DNA"/>
</dbReference>
<comment type="caution">
    <text evidence="11">The sequence shown here is derived from an EMBL/GenBank/DDBJ whole genome shotgun (WGS) entry which is preliminary data.</text>
</comment>
<evidence type="ECO:0000256" key="3">
    <source>
        <dbReference type="ARBA" id="ARBA00012154"/>
    </source>
</evidence>
<dbReference type="InterPro" id="IPR023000">
    <property type="entry name" value="Shikimate_kinase_CS"/>
</dbReference>
<dbReference type="Pfam" id="PF01202">
    <property type="entry name" value="SKI"/>
    <property type="match status" value="1"/>
</dbReference>
<dbReference type="PANTHER" id="PTHR21087">
    <property type="entry name" value="SHIKIMATE KINASE"/>
    <property type="match status" value="1"/>
</dbReference>
<dbReference type="InterPro" id="IPR027417">
    <property type="entry name" value="P-loop_NTPase"/>
</dbReference>
<dbReference type="PROSITE" id="PS01128">
    <property type="entry name" value="SHIKIMATE_KINASE"/>
    <property type="match status" value="1"/>
</dbReference>
<comment type="catalytic activity">
    <reaction evidence="10">
        <text>shikimate + ATP = 3-phosphoshikimate + ADP + H(+)</text>
        <dbReference type="Rhea" id="RHEA:13121"/>
        <dbReference type="ChEBI" id="CHEBI:15378"/>
        <dbReference type="ChEBI" id="CHEBI:30616"/>
        <dbReference type="ChEBI" id="CHEBI:36208"/>
        <dbReference type="ChEBI" id="CHEBI:145989"/>
        <dbReference type="ChEBI" id="CHEBI:456216"/>
        <dbReference type="EC" id="2.7.1.71"/>
    </reaction>
</comment>
<evidence type="ECO:0000256" key="7">
    <source>
        <dbReference type="ARBA" id="ARBA00022777"/>
    </source>
</evidence>
<evidence type="ECO:0000256" key="8">
    <source>
        <dbReference type="ARBA" id="ARBA00022840"/>
    </source>
</evidence>
<dbReference type="UniPathway" id="UPA00053">
    <property type="reaction ID" value="UER00088"/>
</dbReference>
<evidence type="ECO:0000256" key="5">
    <source>
        <dbReference type="ARBA" id="ARBA00022679"/>
    </source>
</evidence>
<organism evidence="11">
    <name type="scientific">marine sediment metagenome</name>
    <dbReference type="NCBI Taxonomy" id="412755"/>
    <lineage>
        <taxon>unclassified sequences</taxon>
        <taxon>metagenomes</taxon>
        <taxon>ecological metagenomes</taxon>
    </lineage>
</organism>
<keyword evidence="5" id="KW-0808">Transferase</keyword>
<gene>
    <name evidence="11" type="ORF">LCGC14_0775170</name>
</gene>
<evidence type="ECO:0000256" key="4">
    <source>
        <dbReference type="ARBA" id="ARBA00022605"/>
    </source>
</evidence>
<name>A0A0F9T443_9ZZZZ</name>
<proteinExistence type="inferred from homology"/>
<keyword evidence="4" id="KW-0028">Amino-acid biosynthesis</keyword>
<dbReference type="CDD" id="cd00464">
    <property type="entry name" value="SK"/>
    <property type="match status" value="1"/>
</dbReference>
<feature type="non-terminal residue" evidence="11">
    <location>
        <position position="1"/>
    </location>
</feature>
<dbReference type="GO" id="GO:0009423">
    <property type="term" value="P:chorismate biosynthetic process"/>
    <property type="evidence" value="ECO:0007669"/>
    <property type="project" value="UniProtKB-UniPathway"/>
</dbReference>
<dbReference type="EC" id="2.7.1.71" evidence="3"/>
<evidence type="ECO:0000256" key="1">
    <source>
        <dbReference type="ARBA" id="ARBA00004842"/>
    </source>
</evidence>
<dbReference type="GO" id="GO:0008652">
    <property type="term" value="P:amino acid biosynthetic process"/>
    <property type="evidence" value="ECO:0007669"/>
    <property type="project" value="UniProtKB-KW"/>
</dbReference>
<evidence type="ECO:0000256" key="10">
    <source>
        <dbReference type="ARBA" id="ARBA00048567"/>
    </source>
</evidence>
<evidence type="ECO:0000256" key="9">
    <source>
        <dbReference type="ARBA" id="ARBA00023141"/>
    </source>
</evidence>
<keyword evidence="8" id="KW-0067">ATP-binding</keyword>
<protein>
    <recommendedName>
        <fullName evidence="3">shikimate kinase</fullName>
        <ecNumber evidence="3">2.7.1.71</ecNumber>
    </recommendedName>
</protein>
<dbReference type="AlphaFoldDB" id="A0A0F9T443"/>
<dbReference type="GO" id="GO:0009073">
    <property type="term" value="P:aromatic amino acid family biosynthetic process"/>
    <property type="evidence" value="ECO:0007669"/>
    <property type="project" value="UniProtKB-KW"/>
</dbReference>
<keyword evidence="6" id="KW-0547">Nucleotide-binding</keyword>
<dbReference type="Gene3D" id="3.40.50.300">
    <property type="entry name" value="P-loop containing nucleotide triphosphate hydrolases"/>
    <property type="match status" value="1"/>
</dbReference>
<dbReference type="InterPro" id="IPR031322">
    <property type="entry name" value="Shikimate/glucono_kinase"/>
</dbReference>
<dbReference type="GO" id="GO:0005524">
    <property type="term" value="F:ATP binding"/>
    <property type="evidence" value="ECO:0007669"/>
    <property type="project" value="UniProtKB-KW"/>
</dbReference>
<comment type="pathway">
    <text evidence="1">Metabolic intermediate biosynthesis; chorismate biosynthesis; chorismate from D-erythrose 4-phosphate and phosphoenolpyruvate: step 5/7.</text>
</comment>
<keyword evidence="9" id="KW-0057">Aromatic amino acid biosynthesis</keyword>
<dbReference type="InterPro" id="IPR000623">
    <property type="entry name" value="Shikimate_kinase/TSH1"/>
</dbReference>
<evidence type="ECO:0000256" key="2">
    <source>
        <dbReference type="ARBA" id="ARBA00006997"/>
    </source>
</evidence>
<dbReference type="PRINTS" id="PR01100">
    <property type="entry name" value="SHIKIMTKNASE"/>
</dbReference>
<comment type="similarity">
    <text evidence="2">Belongs to the shikimate kinase family.</text>
</comment>
<keyword evidence="7" id="KW-0418">Kinase</keyword>
<dbReference type="GO" id="GO:0005829">
    <property type="term" value="C:cytosol"/>
    <property type="evidence" value="ECO:0007669"/>
    <property type="project" value="TreeGrafter"/>
</dbReference>
<dbReference type="GO" id="GO:0004765">
    <property type="term" value="F:shikimate kinase activity"/>
    <property type="evidence" value="ECO:0007669"/>
    <property type="project" value="UniProtKB-EC"/>
</dbReference>
<reference evidence="11" key="1">
    <citation type="journal article" date="2015" name="Nature">
        <title>Complex archaea that bridge the gap between prokaryotes and eukaryotes.</title>
        <authorList>
            <person name="Spang A."/>
            <person name="Saw J.H."/>
            <person name="Jorgensen S.L."/>
            <person name="Zaremba-Niedzwiedzka K."/>
            <person name="Martijn J."/>
            <person name="Lind A.E."/>
            <person name="van Eijk R."/>
            <person name="Schleper C."/>
            <person name="Guy L."/>
            <person name="Ettema T.J."/>
        </authorList>
    </citation>
    <scope>NUCLEOTIDE SEQUENCE</scope>
</reference>
<evidence type="ECO:0000256" key="6">
    <source>
        <dbReference type="ARBA" id="ARBA00022741"/>
    </source>
</evidence>